<protein>
    <submittedName>
        <fullName evidence="1">Uncharacterized protein</fullName>
    </submittedName>
</protein>
<evidence type="ECO:0000313" key="1">
    <source>
        <dbReference type="EMBL" id="MBX69495.1"/>
    </source>
</evidence>
<name>A0A2P2QRE1_RHIMU</name>
<reference evidence="1" key="1">
    <citation type="submission" date="2018-02" db="EMBL/GenBank/DDBJ databases">
        <title>Rhizophora mucronata_Transcriptome.</title>
        <authorList>
            <person name="Meera S.P."/>
            <person name="Sreeshan A."/>
            <person name="Augustine A."/>
        </authorList>
    </citation>
    <scope>NUCLEOTIDE SEQUENCE</scope>
    <source>
        <tissue evidence="1">Leaf</tissue>
    </source>
</reference>
<dbReference type="EMBL" id="GGEC01089011">
    <property type="protein sequence ID" value="MBX69495.1"/>
    <property type="molecule type" value="Transcribed_RNA"/>
</dbReference>
<organism evidence="1">
    <name type="scientific">Rhizophora mucronata</name>
    <name type="common">Asiatic mangrove</name>
    <dbReference type="NCBI Taxonomy" id="61149"/>
    <lineage>
        <taxon>Eukaryota</taxon>
        <taxon>Viridiplantae</taxon>
        <taxon>Streptophyta</taxon>
        <taxon>Embryophyta</taxon>
        <taxon>Tracheophyta</taxon>
        <taxon>Spermatophyta</taxon>
        <taxon>Magnoliopsida</taxon>
        <taxon>eudicotyledons</taxon>
        <taxon>Gunneridae</taxon>
        <taxon>Pentapetalae</taxon>
        <taxon>rosids</taxon>
        <taxon>fabids</taxon>
        <taxon>Malpighiales</taxon>
        <taxon>Rhizophoraceae</taxon>
        <taxon>Rhizophora</taxon>
    </lineage>
</organism>
<dbReference type="AlphaFoldDB" id="A0A2P2QRE1"/>
<accession>A0A2P2QRE1</accession>
<proteinExistence type="predicted"/>
<sequence length="66" mass="7897">MARMHKSEYKTSQYTDLHSIGWNNPLHLVQDSHYQFSHSKESSKMKSLINEEQSFLLIAWTPWEPF</sequence>